<keyword evidence="1" id="KW-0732">Signal</keyword>
<keyword evidence="3" id="KW-1185">Reference proteome</keyword>
<feature type="chain" id="PRO_5042520140" description="Secreted protein" evidence="1">
    <location>
        <begin position="23"/>
        <end position="87"/>
    </location>
</feature>
<comment type="caution">
    <text evidence="2">The sequence shown here is derived from an EMBL/GenBank/DDBJ whole genome shotgun (WGS) entry which is preliminary data.</text>
</comment>
<evidence type="ECO:0000256" key="1">
    <source>
        <dbReference type="SAM" id="SignalP"/>
    </source>
</evidence>
<dbReference type="Proteomes" id="UP001239795">
    <property type="component" value="Unassembled WGS sequence"/>
</dbReference>
<evidence type="ECO:0000313" key="2">
    <source>
        <dbReference type="EMBL" id="KAK1469458.1"/>
    </source>
</evidence>
<organism evidence="2 3">
    <name type="scientific">Colletotrichum melonis</name>
    <dbReference type="NCBI Taxonomy" id="1209925"/>
    <lineage>
        <taxon>Eukaryota</taxon>
        <taxon>Fungi</taxon>
        <taxon>Dikarya</taxon>
        <taxon>Ascomycota</taxon>
        <taxon>Pezizomycotina</taxon>
        <taxon>Sordariomycetes</taxon>
        <taxon>Hypocreomycetidae</taxon>
        <taxon>Glomerellales</taxon>
        <taxon>Glomerellaceae</taxon>
        <taxon>Colletotrichum</taxon>
        <taxon>Colletotrichum acutatum species complex</taxon>
    </lineage>
</organism>
<name>A0AAI9V857_9PEZI</name>
<dbReference type="EMBL" id="MLGG01000001">
    <property type="protein sequence ID" value="KAK1469458.1"/>
    <property type="molecule type" value="Genomic_DNA"/>
</dbReference>
<evidence type="ECO:0008006" key="4">
    <source>
        <dbReference type="Google" id="ProtNLM"/>
    </source>
</evidence>
<reference evidence="2 3" key="1">
    <citation type="submission" date="2016-10" db="EMBL/GenBank/DDBJ databases">
        <title>The genome sequence of Colletotrichum fioriniae PJ7.</title>
        <authorList>
            <person name="Baroncelli R."/>
        </authorList>
    </citation>
    <scope>NUCLEOTIDE SEQUENCE [LARGE SCALE GENOMIC DNA]</scope>
    <source>
        <strain evidence="2">Col 31</strain>
    </source>
</reference>
<proteinExistence type="predicted"/>
<feature type="signal peptide" evidence="1">
    <location>
        <begin position="1"/>
        <end position="22"/>
    </location>
</feature>
<protein>
    <recommendedName>
        <fullName evidence="4">Secreted protein</fullName>
    </recommendedName>
</protein>
<dbReference type="AlphaFoldDB" id="A0AAI9V857"/>
<accession>A0AAI9V857</accession>
<sequence length="87" mass="9582">MATVNFFVHILVSILGRPLSLCRLVQRRSGLPGLACWPRPLPVRNSSLQLPSLCMLEITPAFPAMYPYSPQCPNVPITTVHDLSGKP</sequence>
<gene>
    <name evidence="2" type="ORF">CMEL01_01225</name>
</gene>
<evidence type="ECO:0000313" key="3">
    <source>
        <dbReference type="Proteomes" id="UP001239795"/>
    </source>
</evidence>